<sequence>MVLSSCINILLIEDNPAEARLLREILKGSQGQTFEIVHVQRLADGLQKATQQRFDVILLDLTLPDSEGLSSLIPLMESVPDLPIVVLTNHNDDHLALDAVRAGAQDYLVKRNASLELLVRSICYAIERKQVAEKLRRENQSLEASIKQRTAELTKAQELNQLKSEFVSMLSHDFRNPLNTILLSAGLLEESRDRLTPEQQVNYFQMIRNAIKDMDQLLTEVLLLGRSDSGKLKCHFIPLNLEEFCGHLVDNINQSQQPIYGHCPIIFRCLGELPSELWDTNLVRHILNNLLTNAVKYSAPKGVVYFDLMVEQDVIVFQITDQGIGIPPEALPKLFNPFYRAENVDNIAGTGLGLTIVQRCVEVYGGKITVVSELNQGTTFTVTLPRQKDLVVVNHSSVEHSYY</sequence>
<dbReference type="PRINTS" id="PR00344">
    <property type="entry name" value="BCTRLSENSOR"/>
</dbReference>
<keyword evidence="6" id="KW-0902">Two-component regulatory system</keyword>
<dbReference type="Gene3D" id="1.10.287.130">
    <property type="match status" value="1"/>
</dbReference>
<dbReference type="Proteomes" id="UP001065613">
    <property type="component" value="Chromosome"/>
</dbReference>
<dbReference type="CDD" id="cd00075">
    <property type="entry name" value="HATPase"/>
    <property type="match status" value="1"/>
</dbReference>
<protein>
    <recommendedName>
        <fullName evidence="2">histidine kinase</fullName>
        <ecNumber evidence="2">2.7.13.3</ecNumber>
    </recommendedName>
</protein>
<comment type="catalytic activity">
    <reaction evidence="1">
        <text>ATP + protein L-histidine = ADP + protein N-phospho-L-histidine.</text>
        <dbReference type="EC" id="2.7.13.3"/>
    </reaction>
</comment>
<dbReference type="InterPro" id="IPR003594">
    <property type="entry name" value="HATPase_dom"/>
</dbReference>
<evidence type="ECO:0000256" key="7">
    <source>
        <dbReference type="PROSITE-ProRule" id="PRU00169"/>
    </source>
</evidence>
<dbReference type="PANTHER" id="PTHR43711">
    <property type="entry name" value="TWO-COMPONENT HISTIDINE KINASE"/>
    <property type="match status" value="1"/>
</dbReference>
<dbReference type="SUPFAM" id="SSF55874">
    <property type="entry name" value="ATPase domain of HSP90 chaperone/DNA topoisomerase II/histidine kinase"/>
    <property type="match status" value="1"/>
</dbReference>
<feature type="coiled-coil region" evidence="8">
    <location>
        <begin position="132"/>
        <end position="159"/>
    </location>
</feature>
<reference evidence="11" key="1">
    <citation type="submission" date="2021-04" db="EMBL/GenBank/DDBJ databases">
        <title>Genome sequence of Woronichinia naegeliana from Washington state freshwater lake bloom.</title>
        <authorList>
            <person name="Dreher T.W."/>
        </authorList>
    </citation>
    <scope>NUCLEOTIDE SEQUENCE</scope>
    <source>
        <strain evidence="11">WA131</strain>
    </source>
</reference>
<evidence type="ECO:0000313" key="11">
    <source>
        <dbReference type="EMBL" id="UXE63042.1"/>
    </source>
</evidence>
<feature type="modified residue" description="4-aspartylphosphate" evidence="7">
    <location>
        <position position="60"/>
    </location>
</feature>
<keyword evidence="4" id="KW-0808">Transferase</keyword>
<gene>
    <name evidence="11" type="ORF">KA717_10420</name>
</gene>
<evidence type="ECO:0000256" key="5">
    <source>
        <dbReference type="ARBA" id="ARBA00022777"/>
    </source>
</evidence>
<dbReference type="Pfam" id="PF00512">
    <property type="entry name" value="HisKA"/>
    <property type="match status" value="1"/>
</dbReference>
<dbReference type="SMART" id="SM00387">
    <property type="entry name" value="HATPase_c"/>
    <property type="match status" value="1"/>
</dbReference>
<keyword evidence="5 11" id="KW-0418">Kinase</keyword>
<dbReference type="InterPro" id="IPR001789">
    <property type="entry name" value="Sig_transdc_resp-reg_receiver"/>
</dbReference>
<dbReference type="Pfam" id="PF00072">
    <property type="entry name" value="Response_reg"/>
    <property type="match status" value="1"/>
</dbReference>
<dbReference type="Pfam" id="PF02518">
    <property type="entry name" value="HATPase_c"/>
    <property type="match status" value="1"/>
</dbReference>
<organism evidence="11">
    <name type="scientific">Woronichinia naegeliana WA131</name>
    <dbReference type="NCBI Taxonomy" id="2824559"/>
    <lineage>
        <taxon>Bacteria</taxon>
        <taxon>Bacillati</taxon>
        <taxon>Cyanobacteriota</taxon>
        <taxon>Cyanophyceae</taxon>
        <taxon>Synechococcales</taxon>
        <taxon>Coelosphaeriaceae</taxon>
        <taxon>Woronichinia</taxon>
    </lineage>
</organism>
<dbReference type="InterPro" id="IPR003661">
    <property type="entry name" value="HisK_dim/P_dom"/>
</dbReference>
<keyword evidence="8" id="KW-0175">Coiled coil</keyword>
<dbReference type="PANTHER" id="PTHR43711:SF26">
    <property type="entry name" value="SENSOR HISTIDINE KINASE RCSC"/>
    <property type="match status" value="1"/>
</dbReference>
<proteinExistence type="predicted"/>
<dbReference type="CDD" id="cd00082">
    <property type="entry name" value="HisKA"/>
    <property type="match status" value="1"/>
</dbReference>
<dbReference type="EC" id="2.7.13.3" evidence="2"/>
<evidence type="ECO:0000259" key="10">
    <source>
        <dbReference type="PROSITE" id="PS50110"/>
    </source>
</evidence>
<dbReference type="InterPro" id="IPR011006">
    <property type="entry name" value="CheY-like_superfamily"/>
</dbReference>
<dbReference type="FunFam" id="3.30.565.10:FF:000006">
    <property type="entry name" value="Sensor histidine kinase WalK"/>
    <property type="match status" value="1"/>
</dbReference>
<dbReference type="InterPro" id="IPR036890">
    <property type="entry name" value="HATPase_C_sf"/>
</dbReference>
<dbReference type="PROSITE" id="PS50110">
    <property type="entry name" value="RESPONSE_REGULATORY"/>
    <property type="match status" value="1"/>
</dbReference>
<evidence type="ECO:0000256" key="4">
    <source>
        <dbReference type="ARBA" id="ARBA00022679"/>
    </source>
</evidence>
<evidence type="ECO:0000256" key="2">
    <source>
        <dbReference type="ARBA" id="ARBA00012438"/>
    </source>
</evidence>
<keyword evidence="3 7" id="KW-0597">Phosphoprotein</keyword>
<dbReference type="SMART" id="SM00448">
    <property type="entry name" value="REC"/>
    <property type="match status" value="1"/>
</dbReference>
<dbReference type="KEGG" id="wna:KA717_10420"/>
<evidence type="ECO:0000256" key="1">
    <source>
        <dbReference type="ARBA" id="ARBA00000085"/>
    </source>
</evidence>
<dbReference type="SUPFAM" id="SSF47384">
    <property type="entry name" value="Homodimeric domain of signal transducing histidine kinase"/>
    <property type="match status" value="1"/>
</dbReference>
<evidence type="ECO:0000256" key="8">
    <source>
        <dbReference type="SAM" id="Coils"/>
    </source>
</evidence>
<dbReference type="SMART" id="SM00388">
    <property type="entry name" value="HisKA"/>
    <property type="match status" value="1"/>
</dbReference>
<name>A0A977PXV3_9CYAN</name>
<evidence type="ECO:0000256" key="6">
    <source>
        <dbReference type="ARBA" id="ARBA00023012"/>
    </source>
</evidence>
<dbReference type="InterPro" id="IPR050736">
    <property type="entry name" value="Sensor_HK_Regulatory"/>
</dbReference>
<feature type="domain" description="Response regulatory" evidence="10">
    <location>
        <begin position="8"/>
        <end position="125"/>
    </location>
</feature>
<dbReference type="GO" id="GO:0000155">
    <property type="term" value="F:phosphorelay sensor kinase activity"/>
    <property type="evidence" value="ECO:0007669"/>
    <property type="project" value="InterPro"/>
</dbReference>
<dbReference type="InterPro" id="IPR005467">
    <property type="entry name" value="His_kinase_dom"/>
</dbReference>
<dbReference type="Gene3D" id="3.30.565.10">
    <property type="entry name" value="Histidine kinase-like ATPase, C-terminal domain"/>
    <property type="match status" value="1"/>
</dbReference>
<accession>A0A977PXV3</accession>
<dbReference type="SUPFAM" id="SSF52172">
    <property type="entry name" value="CheY-like"/>
    <property type="match status" value="1"/>
</dbReference>
<dbReference type="InterPro" id="IPR036097">
    <property type="entry name" value="HisK_dim/P_sf"/>
</dbReference>
<evidence type="ECO:0000256" key="3">
    <source>
        <dbReference type="ARBA" id="ARBA00022553"/>
    </source>
</evidence>
<dbReference type="EMBL" id="CP073041">
    <property type="protein sequence ID" value="UXE63042.1"/>
    <property type="molecule type" value="Genomic_DNA"/>
</dbReference>
<feature type="domain" description="Histidine kinase" evidence="9">
    <location>
        <begin position="169"/>
        <end position="388"/>
    </location>
</feature>
<dbReference type="PROSITE" id="PS50109">
    <property type="entry name" value="HIS_KIN"/>
    <property type="match status" value="1"/>
</dbReference>
<dbReference type="AlphaFoldDB" id="A0A977PXV3"/>
<dbReference type="CDD" id="cd00156">
    <property type="entry name" value="REC"/>
    <property type="match status" value="1"/>
</dbReference>
<evidence type="ECO:0000259" key="9">
    <source>
        <dbReference type="PROSITE" id="PS50109"/>
    </source>
</evidence>
<dbReference type="Gene3D" id="3.40.50.2300">
    <property type="match status" value="1"/>
</dbReference>
<dbReference type="InterPro" id="IPR004358">
    <property type="entry name" value="Sig_transdc_His_kin-like_C"/>
</dbReference>